<evidence type="ECO:0000313" key="2">
    <source>
        <dbReference type="Proteomes" id="UP000299102"/>
    </source>
</evidence>
<evidence type="ECO:0000313" key="1">
    <source>
        <dbReference type="EMBL" id="GBP44870.1"/>
    </source>
</evidence>
<reference evidence="1 2" key="1">
    <citation type="journal article" date="2019" name="Commun. Biol.">
        <title>The bagworm genome reveals a unique fibroin gene that provides high tensile strength.</title>
        <authorList>
            <person name="Kono N."/>
            <person name="Nakamura H."/>
            <person name="Ohtoshi R."/>
            <person name="Tomita M."/>
            <person name="Numata K."/>
            <person name="Arakawa K."/>
        </authorList>
    </citation>
    <scope>NUCLEOTIDE SEQUENCE [LARGE SCALE GENOMIC DNA]</scope>
</reference>
<gene>
    <name evidence="1" type="ORF">EVAR_24783_1</name>
</gene>
<sequence length="339" mass="38348">MAGHRLRIGQINLQGVRLASIKLQKNRTQTKIRHDSRTGTEIVRYMQHSSTAETVVVNFDSNVTCAFIPELINDYCTCVHVRTARVSVYLVSACFKYIHSIVLHVLHLEKVMNKLKEKKVDNRCPHNCSLPPWHSDVRHYTNRGSEAEEKRAQQEGFIALDDLQEQNVEGQPCIFSNLNGMSNIDVMLTTRSIRVVSWEIVENASSSYHQLIYDLKSMVARSRKAFSGNGRIEQTGLVGLAYRTVVDKIRAPSNIINCITFRGVLSHNINEAVKSMLGTLLPDNDVDKDEVHNRQIKLAALIPPNDTPTAPLNTGQWWKTVRSLPNTSLRIDRVTARII</sequence>
<protein>
    <recommendedName>
        <fullName evidence="3">Endonuclease/exonuclease/phosphatase domain-containing protein</fullName>
    </recommendedName>
</protein>
<dbReference type="InterPro" id="IPR036691">
    <property type="entry name" value="Endo/exonu/phosph_ase_sf"/>
</dbReference>
<organism evidence="1 2">
    <name type="scientific">Eumeta variegata</name>
    <name type="common">Bagworm moth</name>
    <name type="synonym">Eumeta japonica</name>
    <dbReference type="NCBI Taxonomy" id="151549"/>
    <lineage>
        <taxon>Eukaryota</taxon>
        <taxon>Metazoa</taxon>
        <taxon>Ecdysozoa</taxon>
        <taxon>Arthropoda</taxon>
        <taxon>Hexapoda</taxon>
        <taxon>Insecta</taxon>
        <taxon>Pterygota</taxon>
        <taxon>Neoptera</taxon>
        <taxon>Endopterygota</taxon>
        <taxon>Lepidoptera</taxon>
        <taxon>Glossata</taxon>
        <taxon>Ditrysia</taxon>
        <taxon>Tineoidea</taxon>
        <taxon>Psychidae</taxon>
        <taxon>Oiketicinae</taxon>
        <taxon>Eumeta</taxon>
    </lineage>
</organism>
<comment type="caution">
    <text evidence="1">The sequence shown here is derived from an EMBL/GenBank/DDBJ whole genome shotgun (WGS) entry which is preliminary data.</text>
</comment>
<keyword evidence="2" id="KW-1185">Reference proteome</keyword>
<proteinExistence type="predicted"/>
<dbReference type="AlphaFoldDB" id="A0A4C1W204"/>
<dbReference type="Proteomes" id="UP000299102">
    <property type="component" value="Unassembled WGS sequence"/>
</dbReference>
<dbReference type="OrthoDB" id="7382669at2759"/>
<dbReference type="EMBL" id="BGZK01000460">
    <property type="protein sequence ID" value="GBP44870.1"/>
    <property type="molecule type" value="Genomic_DNA"/>
</dbReference>
<dbReference type="Gene3D" id="3.60.10.10">
    <property type="entry name" value="Endonuclease/exonuclease/phosphatase"/>
    <property type="match status" value="1"/>
</dbReference>
<name>A0A4C1W204_EUMVA</name>
<accession>A0A4C1W204</accession>
<evidence type="ECO:0008006" key="3">
    <source>
        <dbReference type="Google" id="ProtNLM"/>
    </source>
</evidence>